<organism evidence="2 3">
    <name type="scientific">Calocera cornea HHB12733</name>
    <dbReference type="NCBI Taxonomy" id="1353952"/>
    <lineage>
        <taxon>Eukaryota</taxon>
        <taxon>Fungi</taxon>
        <taxon>Dikarya</taxon>
        <taxon>Basidiomycota</taxon>
        <taxon>Agaricomycotina</taxon>
        <taxon>Dacrymycetes</taxon>
        <taxon>Dacrymycetales</taxon>
        <taxon>Dacrymycetaceae</taxon>
        <taxon>Calocera</taxon>
    </lineage>
</organism>
<keyword evidence="3" id="KW-1185">Reference proteome</keyword>
<evidence type="ECO:0000313" key="2">
    <source>
        <dbReference type="EMBL" id="KZT61017.1"/>
    </source>
</evidence>
<feature type="region of interest" description="Disordered" evidence="1">
    <location>
        <begin position="27"/>
        <end position="53"/>
    </location>
</feature>
<accession>A0A165IV32</accession>
<reference evidence="2 3" key="1">
    <citation type="journal article" date="2016" name="Mol. Biol. Evol.">
        <title>Comparative Genomics of Early-Diverging Mushroom-Forming Fungi Provides Insights into the Origins of Lignocellulose Decay Capabilities.</title>
        <authorList>
            <person name="Nagy L.G."/>
            <person name="Riley R."/>
            <person name="Tritt A."/>
            <person name="Adam C."/>
            <person name="Daum C."/>
            <person name="Floudas D."/>
            <person name="Sun H."/>
            <person name="Yadav J.S."/>
            <person name="Pangilinan J."/>
            <person name="Larsson K.H."/>
            <person name="Matsuura K."/>
            <person name="Barry K."/>
            <person name="Labutti K."/>
            <person name="Kuo R."/>
            <person name="Ohm R.A."/>
            <person name="Bhattacharya S.S."/>
            <person name="Shirouzu T."/>
            <person name="Yoshinaga Y."/>
            <person name="Martin F.M."/>
            <person name="Grigoriev I.V."/>
            <person name="Hibbett D.S."/>
        </authorList>
    </citation>
    <scope>NUCLEOTIDE SEQUENCE [LARGE SCALE GENOMIC DNA]</scope>
    <source>
        <strain evidence="2 3">HHB12733</strain>
    </source>
</reference>
<gene>
    <name evidence="2" type="ORF">CALCODRAFT_57720</name>
</gene>
<dbReference type="EMBL" id="KV423926">
    <property type="protein sequence ID" value="KZT61017.1"/>
    <property type="molecule type" value="Genomic_DNA"/>
</dbReference>
<protein>
    <submittedName>
        <fullName evidence="2">Uncharacterized protein</fullName>
    </submittedName>
</protein>
<dbReference type="AlphaFoldDB" id="A0A165IV32"/>
<dbReference type="Proteomes" id="UP000076842">
    <property type="component" value="Unassembled WGS sequence"/>
</dbReference>
<name>A0A165IV32_9BASI</name>
<sequence>MKEDKGTRGSCRAGACGCAPCKRDRHAPDPLVIPPATQGAVSRAAHEPLPPPRLHCQIPADSFPLLRGRLRSSPAVRPRSAPLTCPPPDNGSGLAPYTGTFRGRSAGPSHRPAPLTQARRSTSPPALNADADVLTTAASPSE</sequence>
<evidence type="ECO:0000256" key="1">
    <source>
        <dbReference type="SAM" id="MobiDB-lite"/>
    </source>
</evidence>
<evidence type="ECO:0000313" key="3">
    <source>
        <dbReference type="Proteomes" id="UP000076842"/>
    </source>
</evidence>
<feature type="region of interest" description="Disordered" evidence="1">
    <location>
        <begin position="72"/>
        <end position="142"/>
    </location>
</feature>
<dbReference type="InParanoid" id="A0A165IV32"/>
<proteinExistence type="predicted"/>